<dbReference type="Gene3D" id="2.60.120.650">
    <property type="entry name" value="Cupin"/>
    <property type="match status" value="1"/>
</dbReference>
<protein>
    <recommendedName>
        <fullName evidence="6">JmjC domain-containing protein</fullName>
    </recommendedName>
</protein>
<dbReference type="Gene3D" id="3.40.366.30">
    <property type="entry name" value="50S ribosomal protein L16 arginine hydroxylase, Chain A, Domain 2"/>
    <property type="match status" value="1"/>
</dbReference>
<evidence type="ECO:0000256" key="5">
    <source>
        <dbReference type="ARBA" id="ARBA00023004"/>
    </source>
</evidence>
<name>A0A222GCL4_9GAMM</name>
<dbReference type="SMART" id="SM00558">
    <property type="entry name" value="JmjC"/>
    <property type="match status" value="1"/>
</dbReference>
<keyword evidence="2" id="KW-0479">Metal-binding</keyword>
<dbReference type="RefSeq" id="WP_081153681.1">
    <property type="nucleotide sequence ID" value="NZ_CP020465.1"/>
</dbReference>
<sequence length="384" mass="43399">MNIDSLNWGDLSPEIFLAQYWQKKPLLIKQAFTNFEDSITADELAGLAMEGEIESRIVSVNSKAEWQVDHGPFEDFSQYGETDWTLLVQAVNNWSRPTHDLLAPFAFIPSWRIDDVMVSFSTPNGGVGAHLDQYDVFIIQGSGKRRWQVGAPDSSLTTLLPHPDLKQVSKFEAIIDEITQAGDLLYIPPNHPHNGVSIENSVNFSIGFQAPSSQELWSSFADKLIDNNLGEQRFSDPERALSQASFNITQHDKQQLKAFMLQQLDQEGFYEQFIGQYLTQGHHALEILVPVNEIDEEKLKDILSEPDILFMPVSGLKAAIINDNQTTLYINGESFALDNNTLELAQHLAQQEPLTTQKVKSFTHCLKNTQLLTNVLNKGYWYIE</sequence>
<dbReference type="Proteomes" id="UP000202259">
    <property type="component" value="Chromosome"/>
</dbReference>
<dbReference type="Pfam" id="PF08007">
    <property type="entry name" value="JmjC_2"/>
    <property type="match status" value="1"/>
</dbReference>
<keyword evidence="4" id="KW-0560">Oxidoreductase</keyword>
<proteinExistence type="predicted"/>
<keyword evidence="5" id="KW-0408">Iron</keyword>
<evidence type="ECO:0000256" key="2">
    <source>
        <dbReference type="ARBA" id="ARBA00022723"/>
    </source>
</evidence>
<dbReference type="Pfam" id="PF20514">
    <property type="entry name" value="WHD_ROXA"/>
    <property type="match status" value="1"/>
</dbReference>
<dbReference type="InterPro" id="IPR003347">
    <property type="entry name" value="JmjC_dom"/>
</dbReference>
<dbReference type="InterPro" id="IPR046799">
    <property type="entry name" value="ROXA-like_wH"/>
</dbReference>
<evidence type="ECO:0000259" key="6">
    <source>
        <dbReference type="PROSITE" id="PS51184"/>
    </source>
</evidence>
<dbReference type="InterPro" id="IPR039994">
    <property type="entry name" value="NO66-like"/>
</dbReference>
<dbReference type="SUPFAM" id="SSF51197">
    <property type="entry name" value="Clavaminate synthase-like"/>
    <property type="match status" value="1"/>
</dbReference>
<dbReference type="GO" id="GO:0046872">
    <property type="term" value="F:metal ion binding"/>
    <property type="evidence" value="ECO:0007669"/>
    <property type="project" value="UniProtKB-KW"/>
</dbReference>
<evidence type="ECO:0000313" key="7">
    <source>
        <dbReference type="EMBL" id="ASP49531.1"/>
    </source>
</evidence>
<reference evidence="7 8" key="1">
    <citation type="submission" date="2017-08" db="EMBL/GenBank/DDBJ databases">
        <title>Complete genome of Colwellia sp. NB097-1, a psychrophile bacterium ioslated from Bering Sea.</title>
        <authorList>
            <person name="Chen X."/>
        </authorList>
    </citation>
    <scope>NUCLEOTIDE SEQUENCE [LARGE SCALE GENOMIC DNA]</scope>
    <source>
        <strain evidence="7 8">NB097-1</strain>
    </source>
</reference>
<evidence type="ECO:0000256" key="4">
    <source>
        <dbReference type="ARBA" id="ARBA00023002"/>
    </source>
</evidence>
<keyword evidence="3" id="KW-0223">Dioxygenase</keyword>
<dbReference type="PROSITE" id="PS51184">
    <property type="entry name" value="JMJC"/>
    <property type="match status" value="1"/>
</dbReference>
<keyword evidence="8" id="KW-1185">Reference proteome</keyword>
<dbReference type="EMBL" id="CP020465">
    <property type="protein sequence ID" value="ASP49531.1"/>
    <property type="molecule type" value="Genomic_DNA"/>
</dbReference>
<dbReference type="KEGG" id="cber:B5D82_18185"/>
<dbReference type="OrthoDB" id="9764016at2"/>
<evidence type="ECO:0000256" key="1">
    <source>
        <dbReference type="ARBA" id="ARBA00001954"/>
    </source>
</evidence>
<gene>
    <name evidence="7" type="ORF">B5D82_18185</name>
</gene>
<dbReference type="PANTHER" id="PTHR13096:SF8">
    <property type="entry name" value="RIBOSOMAL OXYGENASE 1"/>
    <property type="match status" value="1"/>
</dbReference>
<feature type="domain" description="JmjC" evidence="6">
    <location>
        <begin position="97"/>
        <end position="225"/>
    </location>
</feature>
<dbReference type="GO" id="GO:0016706">
    <property type="term" value="F:2-oxoglutarate-dependent dioxygenase activity"/>
    <property type="evidence" value="ECO:0007669"/>
    <property type="project" value="TreeGrafter"/>
</dbReference>
<evidence type="ECO:0000256" key="3">
    <source>
        <dbReference type="ARBA" id="ARBA00022964"/>
    </source>
</evidence>
<comment type="cofactor">
    <cofactor evidence="1">
        <name>Fe(2+)</name>
        <dbReference type="ChEBI" id="CHEBI:29033"/>
    </cofactor>
</comment>
<dbReference type="PANTHER" id="PTHR13096">
    <property type="entry name" value="MINA53 MYC INDUCED NUCLEAR ANTIGEN"/>
    <property type="match status" value="1"/>
</dbReference>
<accession>A0A222GCL4</accession>
<evidence type="ECO:0000313" key="8">
    <source>
        <dbReference type="Proteomes" id="UP000202259"/>
    </source>
</evidence>
<dbReference type="AlphaFoldDB" id="A0A222GCL4"/>
<organism evidence="7 8">
    <name type="scientific">Cognaticolwellia beringensis</name>
    <dbReference type="NCBI Taxonomy" id="1967665"/>
    <lineage>
        <taxon>Bacteria</taxon>
        <taxon>Pseudomonadati</taxon>
        <taxon>Pseudomonadota</taxon>
        <taxon>Gammaproteobacteria</taxon>
        <taxon>Alteromonadales</taxon>
        <taxon>Colwelliaceae</taxon>
        <taxon>Cognaticolwellia</taxon>
    </lineage>
</organism>